<proteinExistence type="predicted"/>
<organism evidence="1 2">
    <name type="scientific">Listeria grandensis FSL F6-0971</name>
    <dbReference type="NCBI Taxonomy" id="1265819"/>
    <lineage>
        <taxon>Bacteria</taxon>
        <taxon>Bacillati</taxon>
        <taxon>Bacillota</taxon>
        <taxon>Bacilli</taxon>
        <taxon>Bacillales</taxon>
        <taxon>Listeriaceae</taxon>
        <taxon>Listeria</taxon>
    </lineage>
</organism>
<dbReference type="RefSeq" id="WP_036066998.1">
    <property type="nucleotide sequence ID" value="NZ_AODD01000015.1"/>
</dbReference>
<evidence type="ECO:0000313" key="1">
    <source>
        <dbReference type="EMBL" id="EUJ22990.1"/>
    </source>
</evidence>
<dbReference type="EMBL" id="AODD01000015">
    <property type="protein sequence ID" value="EUJ22990.1"/>
    <property type="molecule type" value="Genomic_DNA"/>
</dbReference>
<sequence>MRYPDIIEAYAGFDPLQENVTTDNPHIVGVHAPDSKIYIQLNGSNRRGVNTDDGGKFEYAWEALLVGDAISMQSKNGTNYEEFWIETIRE</sequence>
<reference evidence="1 2" key="1">
    <citation type="journal article" date="2014" name="Int. J. Syst. Evol. Microbiol.">
        <title>Listeria floridensis sp. nov., Listeria aquatica sp. nov., Listeria cornellensis sp. nov., Listeria riparia sp. nov. and Listeria grandensis sp. nov., from agricultural and natural environments.</title>
        <authorList>
            <person name="den Bakker H.C."/>
            <person name="Warchocki S."/>
            <person name="Wright E.M."/>
            <person name="Allred A.F."/>
            <person name="Ahlstrom C."/>
            <person name="Manuel C.S."/>
            <person name="Stasiewicz M.J."/>
            <person name="Burrell A."/>
            <person name="Roof S."/>
            <person name="Strawn L."/>
            <person name="Fortes E.D."/>
            <person name="Nightingale K.K."/>
            <person name="Kephart D."/>
            <person name="Wiedmann M."/>
        </authorList>
    </citation>
    <scope>NUCLEOTIDE SEQUENCE [LARGE SCALE GENOMIC DNA]</scope>
    <source>
        <strain evidence="2">FSL F6-971</strain>
    </source>
</reference>
<name>W7BDU0_9LIST</name>
<protein>
    <submittedName>
        <fullName evidence="1">Uncharacterized protein</fullName>
    </submittedName>
</protein>
<dbReference type="AlphaFoldDB" id="W7BDU0"/>
<gene>
    <name evidence="1" type="ORF">PGRAN_11363</name>
</gene>
<accession>W7BDU0</accession>
<comment type="caution">
    <text evidence="1">The sequence shown here is derived from an EMBL/GenBank/DDBJ whole genome shotgun (WGS) entry which is preliminary data.</text>
</comment>
<dbReference type="Proteomes" id="UP000019253">
    <property type="component" value="Unassembled WGS sequence"/>
</dbReference>
<dbReference type="OrthoDB" id="9801841at2"/>
<dbReference type="STRING" id="1265819.PGRAN_11363"/>
<dbReference type="PATRIC" id="fig|1265819.5.peg.2278"/>
<keyword evidence="2" id="KW-1185">Reference proteome</keyword>
<evidence type="ECO:0000313" key="2">
    <source>
        <dbReference type="Proteomes" id="UP000019253"/>
    </source>
</evidence>